<dbReference type="AlphaFoldDB" id="A0A9D3XUE2"/>
<sequence>MASRFTLRFPVTIFVNVLKGVQLRGANGVRVSMAALPENDQRATLAARDHPGIGMAPGLLCNTQVFSLRQGISREPSKLAFGLERTGVSGKASGEEVKIRAAIFEAHAL</sequence>
<comment type="caution">
    <text evidence="1">The sequence shown here is derived from an EMBL/GenBank/DDBJ whole genome shotgun (WGS) entry which is preliminary data.</text>
</comment>
<evidence type="ECO:0000313" key="1">
    <source>
        <dbReference type="EMBL" id="KAH1187009.1"/>
    </source>
</evidence>
<reference evidence="1" key="1">
    <citation type="submission" date="2021-09" db="EMBL/GenBank/DDBJ databases">
        <title>The genome of Mauremys mutica provides insights into the evolution of semi-aquatic lifestyle.</title>
        <authorList>
            <person name="Gong S."/>
            <person name="Gao Y."/>
        </authorList>
    </citation>
    <scope>NUCLEOTIDE SEQUENCE</scope>
    <source>
        <strain evidence="1">MM-2020</strain>
        <tissue evidence="1">Muscle</tissue>
    </source>
</reference>
<accession>A0A9D3XUE2</accession>
<keyword evidence="2" id="KW-1185">Reference proteome</keyword>
<evidence type="ECO:0000313" key="2">
    <source>
        <dbReference type="Proteomes" id="UP000827986"/>
    </source>
</evidence>
<gene>
    <name evidence="1" type="ORF">KIL84_019758</name>
</gene>
<organism evidence="1 2">
    <name type="scientific">Mauremys mutica</name>
    <name type="common">yellowpond turtle</name>
    <dbReference type="NCBI Taxonomy" id="74926"/>
    <lineage>
        <taxon>Eukaryota</taxon>
        <taxon>Metazoa</taxon>
        <taxon>Chordata</taxon>
        <taxon>Craniata</taxon>
        <taxon>Vertebrata</taxon>
        <taxon>Euteleostomi</taxon>
        <taxon>Archelosauria</taxon>
        <taxon>Testudinata</taxon>
        <taxon>Testudines</taxon>
        <taxon>Cryptodira</taxon>
        <taxon>Durocryptodira</taxon>
        <taxon>Testudinoidea</taxon>
        <taxon>Geoemydidae</taxon>
        <taxon>Geoemydinae</taxon>
        <taxon>Mauremys</taxon>
    </lineage>
</organism>
<name>A0A9D3XUE2_9SAUR</name>
<dbReference type="Proteomes" id="UP000827986">
    <property type="component" value="Unassembled WGS sequence"/>
</dbReference>
<protein>
    <submittedName>
        <fullName evidence="1">Uncharacterized protein</fullName>
    </submittedName>
</protein>
<dbReference type="EMBL" id="JAHDVG010000463">
    <property type="protein sequence ID" value="KAH1187009.1"/>
    <property type="molecule type" value="Genomic_DNA"/>
</dbReference>
<proteinExistence type="predicted"/>